<keyword evidence="8" id="KW-1185">Reference proteome</keyword>
<feature type="region of interest" description="Disordered" evidence="5">
    <location>
        <begin position="276"/>
        <end position="346"/>
    </location>
</feature>
<keyword evidence="3 6" id="KW-1133">Transmembrane helix</keyword>
<dbReference type="OrthoDB" id="5430750at2759"/>
<name>A0A6G1G358_9PEZI</name>
<organism evidence="7">
    <name type="scientific">Eremomyces bilateralis CBS 781.70</name>
    <dbReference type="NCBI Taxonomy" id="1392243"/>
    <lineage>
        <taxon>Eukaryota</taxon>
        <taxon>Fungi</taxon>
        <taxon>Dikarya</taxon>
        <taxon>Ascomycota</taxon>
        <taxon>Pezizomycotina</taxon>
        <taxon>Dothideomycetes</taxon>
        <taxon>Dothideomycetes incertae sedis</taxon>
        <taxon>Eremomycetales</taxon>
        <taxon>Eremomycetaceae</taxon>
        <taxon>Eremomyces</taxon>
    </lineage>
</organism>
<dbReference type="GO" id="GO:0016020">
    <property type="term" value="C:membrane"/>
    <property type="evidence" value="ECO:0007669"/>
    <property type="project" value="UniProtKB-SubCell"/>
</dbReference>
<feature type="compositionally biased region" description="Basic and acidic residues" evidence="5">
    <location>
        <begin position="63"/>
        <end position="73"/>
    </location>
</feature>
<evidence type="ECO:0000313" key="8">
    <source>
        <dbReference type="Proteomes" id="UP000504638"/>
    </source>
</evidence>
<feature type="compositionally biased region" description="Basic and acidic residues" evidence="5">
    <location>
        <begin position="129"/>
        <end position="148"/>
    </location>
</feature>
<dbReference type="Pfam" id="PF01544">
    <property type="entry name" value="CorA"/>
    <property type="match status" value="1"/>
</dbReference>
<dbReference type="InterPro" id="IPR002523">
    <property type="entry name" value="MgTranspt_CorA/ZnTranspt_ZntB"/>
</dbReference>
<dbReference type="Proteomes" id="UP000504638">
    <property type="component" value="Unplaced"/>
</dbReference>
<reference evidence="7 9" key="1">
    <citation type="submission" date="2020-01" db="EMBL/GenBank/DDBJ databases">
        <authorList>
            <consortium name="DOE Joint Genome Institute"/>
            <person name="Haridas S."/>
            <person name="Albert R."/>
            <person name="Binder M."/>
            <person name="Bloem J."/>
            <person name="Labutti K."/>
            <person name="Salamov A."/>
            <person name="Andreopoulos B."/>
            <person name="Baker S.E."/>
            <person name="Barry K."/>
            <person name="Bills G."/>
            <person name="Bluhm B.H."/>
            <person name="Cannon C."/>
            <person name="Castanera R."/>
            <person name="Culley D.E."/>
            <person name="Daum C."/>
            <person name="Ezra D."/>
            <person name="Gonzalez J.B."/>
            <person name="Henrissat B."/>
            <person name="Kuo A."/>
            <person name="Liang C."/>
            <person name="Lipzen A."/>
            <person name="Lutzoni F."/>
            <person name="Magnuson J."/>
            <person name="Mondo S."/>
            <person name="Nolan M."/>
            <person name="Ohm R."/>
            <person name="Pangilinan J."/>
            <person name="Park H.-J."/>
            <person name="Ramirez L."/>
            <person name="Alfaro M."/>
            <person name="Sun H."/>
            <person name="Tritt A."/>
            <person name="Yoshinaga Y."/>
            <person name="Zwiers L.-H."/>
            <person name="Turgeon B.G."/>
            <person name="Goodwin S.B."/>
            <person name="Spatafora J.W."/>
            <person name="Crous P.W."/>
            <person name="Grigoriev I.V."/>
        </authorList>
    </citation>
    <scope>NUCLEOTIDE SEQUENCE</scope>
    <source>
        <strain evidence="7 9">CBS 781.70</strain>
    </source>
</reference>
<dbReference type="EMBL" id="ML975157">
    <property type="protein sequence ID" value="KAF1812448.1"/>
    <property type="molecule type" value="Genomic_DNA"/>
</dbReference>
<reference evidence="9" key="3">
    <citation type="submission" date="2025-04" db="UniProtKB">
        <authorList>
            <consortium name="RefSeq"/>
        </authorList>
    </citation>
    <scope>IDENTIFICATION</scope>
    <source>
        <strain evidence="9">CBS 781.70</strain>
    </source>
</reference>
<reference evidence="9" key="2">
    <citation type="submission" date="2020-04" db="EMBL/GenBank/DDBJ databases">
        <authorList>
            <consortium name="NCBI Genome Project"/>
        </authorList>
    </citation>
    <scope>NUCLEOTIDE SEQUENCE</scope>
    <source>
        <strain evidence="9">CBS 781.70</strain>
    </source>
</reference>
<proteinExistence type="predicted"/>
<evidence type="ECO:0000313" key="9">
    <source>
        <dbReference type="RefSeq" id="XP_033534079.1"/>
    </source>
</evidence>
<feature type="region of interest" description="Disordered" evidence="5">
    <location>
        <begin position="663"/>
        <end position="716"/>
    </location>
</feature>
<protein>
    <recommendedName>
        <fullName evidence="10">Cora-domain-containing protein</fullName>
    </recommendedName>
</protein>
<evidence type="ECO:0000256" key="1">
    <source>
        <dbReference type="ARBA" id="ARBA00004141"/>
    </source>
</evidence>
<evidence type="ECO:0000256" key="2">
    <source>
        <dbReference type="ARBA" id="ARBA00022692"/>
    </source>
</evidence>
<dbReference type="AlphaFoldDB" id="A0A6G1G358"/>
<evidence type="ECO:0000256" key="5">
    <source>
        <dbReference type="SAM" id="MobiDB-lite"/>
    </source>
</evidence>
<dbReference type="RefSeq" id="XP_033534079.1">
    <property type="nucleotide sequence ID" value="XM_033678095.1"/>
</dbReference>
<dbReference type="GeneID" id="54418665"/>
<dbReference type="InterPro" id="IPR045863">
    <property type="entry name" value="CorA_TM1_TM2"/>
</dbReference>
<gene>
    <name evidence="7 9" type="ORF">P152DRAFT_449192</name>
</gene>
<keyword evidence="4 6" id="KW-0472">Membrane</keyword>
<accession>A0A6G1G358</accession>
<evidence type="ECO:0000256" key="3">
    <source>
        <dbReference type="ARBA" id="ARBA00022989"/>
    </source>
</evidence>
<evidence type="ECO:0008006" key="10">
    <source>
        <dbReference type="Google" id="ProtNLM"/>
    </source>
</evidence>
<dbReference type="SUPFAM" id="SSF144083">
    <property type="entry name" value="Magnesium transport protein CorA, transmembrane region"/>
    <property type="match status" value="1"/>
</dbReference>
<dbReference type="GO" id="GO:0046873">
    <property type="term" value="F:metal ion transmembrane transporter activity"/>
    <property type="evidence" value="ECO:0007669"/>
    <property type="project" value="InterPro"/>
</dbReference>
<feature type="compositionally biased region" description="Acidic residues" evidence="5">
    <location>
        <begin position="668"/>
        <end position="681"/>
    </location>
</feature>
<feature type="transmembrane region" description="Helical" evidence="6">
    <location>
        <begin position="1103"/>
        <end position="1128"/>
    </location>
</feature>
<feature type="compositionally biased region" description="Basic and acidic residues" evidence="5">
    <location>
        <begin position="96"/>
        <end position="121"/>
    </location>
</feature>
<feature type="compositionally biased region" description="Basic and acidic residues" evidence="5">
    <location>
        <begin position="191"/>
        <end position="213"/>
    </location>
</feature>
<keyword evidence="2 6" id="KW-0812">Transmembrane</keyword>
<evidence type="ECO:0000256" key="4">
    <source>
        <dbReference type="ARBA" id="ARBA00023136"/>
    </source>
</evidence>
<feature type="region of interest" description="Disordered" evidence="5">
    <location>
        <begin position="1"/>
        <end position="239"/>
    </location>
</feature>
<sequence length="1228" mass="139166">MSDSSEPKRKSRHVKISHYVEERDRSPSFATDDDWRSSRSRSVPKSNIVIHRLPYRSVPSTSRVDREVNDPPRDYSSVPSYRGRGPYSRFNDGDDEKAYDGRNLRRFGNSREDPEIDDQLRSRRRSRRRENSFRDDDFLSERGGDRSYSRPRAGYEWYDSKSSKSEPLYYPSPPRESVLKRVWSPPPPPPPRDHRAYSDWEEDVQKKERERFEAGSAPTGRRRRRNRSSSPNRKTGTAILEYVLDYGDPSANSRRRSRSPLYPDLASRYRRSRLSSYPDLASRQRRTSDPVDYADTINVGLDGTDSEDSLDFSLPQNLDDNAEDDGSYDNESGSVGKPATLGTNAPPSIYQDRKLVYGIVHSKTPPNNFSVGLENASLVAEQILSDSDVSSPSPLYVWIHIEASLMSLSEFIKAALQAPSLDDDDRSLITESLEHVRTNEQALRTANGVAGRHLPNLSYRGIQRKHTSPGEKEKSVYINCFPYFSLERYAAVALPDNAALHTGLPLLQTLYSSARKDRDLQQAICKLPDTRKGSCFHVSQIWSMVLDDRLLITCSRHSIRDISSESFSLTTRPETESSVRDYIEVSDDGRHVWLLPLSRCQTWLAFTAHFRHLLDDGEEFEYTLTVKLLGVSIEAKDWPSVVAESRSSPLRLVLSRSNLRQPFMPSDYDSDDGPLVEESDTEAAAQASLRSDERTTAAGAVPTSQSRAPSRYGRESDSLPGLASDFHLFRWLNVSKLNRSDKGDWPGVPNSAKPLSEQSMPSENISICLSEAHKFLLDRKKDIGHLSYAATPEMRLSDVYTLLKDLRPRENAGRQVPIYPKIEQAVNAAEEILQFFVPLDTDAPIIRRYWGAIGHVTLASSTEFNKNNRPYRLRILAFRLTQARSLFSDSKCPAPGGLKIPDEWQRLFLHVLLYLISVKADAGAAEYTHFIKCQDLLAEGKRSLLRTLAPQTLGDFEATMPPALQTLIAARLVRDISPRDMLDVYWEYFRTLELEIQGDPLKRAHQNRITFFNQEVAAVLSTLEDQERVLRGIEMQILQQDAHSNLPLCGIKSPEPFDLPVIKDAIALVAMRLHSFKELTMRASDLSSWNLRMIESNKDRQDAAIYSFTVVTVIFLPLSFVAGFLGMNTSDVRDMPQRQWVFWSAGVPLTLLIVIISLWWAGELDNVWKTITRPFGAVKRTIGDVGRVGLSRTPAVDTKSPEPFVPYSFKRSGTGLSRRSTGISQRYY</sequence>
<evidence type="ECO:0000256" key="6">
    <source>
        <dbReference type="SAM" id="Phobius"/>
    </source>
</evidence>
<dbReference type="Gene3D" id="1.20.58.340">
    <property type="entry name" value="Magnesium transport protein CorA, transmembrane region"/>
    <property type="match status" value="1"/>
</dbReference>
<evidence type="ECO:0000313" key="7">
    <source>
        <dbReference type="EMBL" id="KAF1812448.1"/>
    </source>
</evidence>
<comment type="subcellular location">
    <subcellularLocation>
        <location evidence="1">Membrane</location>
        <topology evidence="1">Multi-pass membrane protein</topology>
    </subcellularLocation>
</comment>
<feature type="transmembrane region" description="Helical" evidence="6">
    <location>
        <begin position="1140"/>
        <end position="1161"/>
    </location>
</feature>